<evidence type="ECO:0000313" key="4">
    <source>
        <dbReference type="Proteomes" id="UP000271087"/>
    </source>
</evidence>
<evidence type="ECO:0000313" key="1">
    <source>
        <dbReference type="EMBL" id="VDK88949.1"/>
    </source>
</evidence>
<proteinExistence type="predicted"/>
<dbReference type="Proteomes" id="UP000271087">
    <property type="component" value="Unassembled WGS sequence"/>
</dbReference>
<evidence type="ECO:0000313" key="5">
    <source>
        <dbReference type="WBParaSite" id="nOo.2.0.1.t08318-RA"/>
    </source>
</evidence>
<reference evidence="1 4" key="2">
    <citation type="submission" date="2018-08" db="EMBL/GenBank/DDBJ databases">
        <authorList>
            <person name="Laetsch R D."/>
            <person name="Stevens L."/>
            <person name="Kumar S."/>
            <person name="Blaxter L. M."/>
        </authorList>
    </citation>
    <scope>NUCLEOTIDE SEQUENCE [LARGE SCALE GENOMIC DNA]</scope>
</reference>
<dbReference type="EMBL" id="UYRW01007484">
    <property type="protein sequence ID" value="VDM95334.1"/>
    <property type="molecule type" value="Genomic_DNA"/>
</dbReference>
<sequence>MRVQLQNDRSTEIFLHQLLEIENRKVPIDLTTGRISLPHNFCNLVTSKEQLVKKNRRASCNVAQYQPVKTLQRHAACSKKINEQYCEATILAEPFTGEDVLIPRIPRIPAICHFNLKFPIRLAFPFTINKAQGQSLKKKILK</sequence>
<gene>
    <name evidence="2" type="ORF">NOO_LOCUS11223</name>
    <name evidence="3" type="ORF">NOO_LOCUS11280</name>
    <name evidence="1" type="ORF">NOO_LOCUS8318</name>
</gene>
<dbReference type="OrthoDB" id="272985at2759"/>
<dbReference type="WBParaSite" id="nOo.2.0.1.t08318-RA">
    <property type="protein sequence ID" value="nOo.2.0.1.t08318-RA"/>
    <property type="gene ID" value="nOo.2.0.1.g08318"/>
</dbReference>
<evidence type="ECO:0000313" key="3">
    <source>
        <dbReference type="EMBL" id="VDM95542.1"/>
    </source>
</evidence>
<dbReference type="EMBL" id="UYRW01007608">
    <property type="protein sequence ID" value="VDM95542.1"/>
    <property type="molecule type" value="Genomic_DNA"/>
</dbReference>
<dbReference type="AlphaFoldDB" id="A0A182ET09"/>
<evidence type="ECO:0000313" key="7">
    <source>
        <dbReference type="WBParaSite" id="nOo.2.0.1.t11280-RA"/>
    </source>
</evidence>
<keyword evidence="4" id="KW-1185">Reference proteome</keyword>
<dbReference type="EMBL" id="UYRW01003414">
    <property type="protein sequence ID" value="VDK88949.1"/>
    <property type="molecule type" value="Genomic_DNA"/>
</dbReference>
<protein>
    <submittedName>
        <fullName evidence="5 6">ATP-dependent DNA helicase</fullName>
    </submittedName>
</protein>
<accession>A0A182ET09</accession>
<evidence type="ECO:0000313" key="6">
    <source>
        <dbReference type="WBParaSite" id="nOo.2.0.1.t11223-RA"/>
    </source>
</evidence>
<name>A0A182ET09_ONCOC</name>
<organism evidence="7">
    <name type="scientific">Onchocerca ochengi</name>
    <name type="common">Filarial nematode worm</name>
    <dbReference type="NCBI Taxonomy" id="42157"/>
    <lineage>
        <taxon>Eukaryota</taxon>
        <taxon>Metazoa</taxon>
        <taxon>Ecdysozoa</taxon>
        <taxon>Nematoda</taxon>
        <taxon>Chromadorea</taxon>
        <taxon>Rhabditida</taxon>
        <taxon>Spirurina</taxon>
        <taxon>Spiruromorpha</taxon>
        <taxon>Filarioidea</taxon>
        <taxon>Onchocercidae</taxon>
        <taxon>Onchocerca</taxon>
    </lineage>
</organism>
<dbReference type="WBParaSite" id="nOo.2.0.1.t11223-RA">
    <property type="protein sequence ID" value="nOo.2.0.1.t11223-RA"/>
    <property type="gene ID" value="nOo.2.0.1.g11223"/>
</dbReference>
<evidence type="ECO:0000313" key="2">
    <source>
        <dbReference type="EMBL" id="VDM95334.1"/>
    </source>
</evidence>
<dbReference type="WBParaSite" id="nOo.2.0.1.t11280-RA">
    <property type="protein sequence ID" value="nOo.2.0.1.t11280-RA"/>
    <property type="gene ID" value="nOo.2.0.1.g11280"/>
</dbReference>
<reference evidence="5 6" key="1">
    <citation type="submission" date="2016-06" db="UniProtKB">
        <authorList>
            <consortium name="WormBaseParasite"/>
        </authorList>
    </citation>
    <scope>IDENTIFICATION</scope>
</reference>